<comment type="caution">
    <text evidence="2">The sequence shown here is derived from an EMBL/GenBank/DDBJ whole genome shotgun (WGS) entry which is preliminary data.</text>
</comment>
<sequence length="195" mass="22893">MNPESCLILKEKERIKYLRKKEKGQVKTVSEMTNRNLRIKRKQWKNNSRNYRLKKQAATESIENDANEPPSTENFQESQVKKRVLSEVRIQGKKLYNSKSTVSSVDDCNKGKNSEVLNIGDWVLVEYEKNLYPGELKAMCLKYVTVDVMVPARGGKYKWPFPKDIHNYPRTDIKRKISQPIPYDNRASQFYFPNL</sequence>
<reference evidence="2" key="2">
    <citation type="submission" date="2020-06" db="EMBL/GenBank/DDBJ databases">
        <authorList>
            <person name="Sheffer M."/>
        </authorList>
    </citation>
    <scope>NUCLEOTIDE SEQUENCE</scope>
</reference>
<feature type="region of interest" description="Disordered" evidence="1">
    <location>
        <begin position="57"/>
        <end position="78"/>
    </location>
</feature>
<protein>
    <submittedName>
        <fullName evidence="2">Uncharacterized protein</fullName>
    </submittedName>
</protein>
<organism evidence="2 3">
    <name type="scientific">Argiope bruennichi</name>
    <name type="common">Wasp spider</name>
    <name type="synonym">Aranea bruennichi</name>
    <dbReference type="NCBI Taxonomy" id="94029"/>
    <lineage>
        <taxon>Eukaryota</taxon>
        <taxon>Metazoa</taxon>
        <taxon>Ecdysozoa</taxon>
        <taxon>Arthropoda</taxon>
        <taxon>Chelicerata</taxon>
        <taxon>Arachnida</taxon>
        <taxon>Araneae</taxon>
        <taxon>Araneomorphae</taxon>
        <taxon>Entelegynae</taxon>
        <taxon>Araneoidea</taxon>
        <taxon>Araneidae</taxon>
        <taxon>Argiope</taxon>
    </lineage>
</organism>
<evidence type="ECO:0000313" key="3">
    <source>
        <dbReference type="Proteomes" id="UP000807504"/>
    </source>
</evidence>
<keyword evidence="3" id="KW-1185">Reference proteome</keyword>
<dbReference type="Proteomes" id="UP000807504">
    <property type="component" value="Unassembled WGS sequence"/>
</dbReference>
<evidence type="ECO:0000256" key="1">
    <source>
        <dbReference type="SAM" id="MobiDB-lite"/>
    </source>
</evidence>
<dbReference type="EMBL" id="JABXBU010000012">
    <property type="protein sequence ID" value="KAF8789422.1"/>
    <property type="molecule type" value="Genomic_DNA"/>
</dbReference>
<name>A0A8T0FGB2_ARGBR</name>
<gene>
    <name evidence="2" type="ORF">HNY73_007360</name>
</gene>
<dbReference type="AlphaFoldDB" id="A0A8T0FGB2"/>
<evidence type="ECO:0000313" key="2">
    <source>
        <dbReference type="EMBL" id="KAF8789422.1"/>
    </source>
</evidence>
<feature type="compositionally biased region" description="Polar residues" evidence="1">
    <location>
        <begin position="69"/>
        <end position="78"/>
    </location>
</feature>
<accession>A0A8T0FGB2</accession>
<reference evidence="2" key="1">
    <citation type="journal article" date="2020" name="bioRxiv">
        <title>Chromosome-level reference genome of the European wasp spider Argiope bruennichi: a resource for studies on range expansion and evolutionary adaptation.</title>
        <authorList>
            <person name="Sheffer M.M."/>
            <person name="Hoppe A."/>
            <person name="Krehenwinkel H."/>
            <person name="Uhl G."/>
            <person name="Kuss A.W."/>
            <person name="Jensen L."/>
            <person name="Jensen C."/>
            <person name="Gillespie R.G."/>
            <person name="Hoff K.J."/>
            <person name="Prost S."/>
        </authorList>
    </citation>
    <scope>NUCLEOTIDE SEQUENCE</scope>
</reference>
<proteinExistence type="predicted"/>